<gene>
    <name evidence="9" type="ORF">IV74_GL002409</name>
</gene>
<accession>A0A0R2HPL8</accession>
<proteinExistence type="inferred from homology"/>
<evidence type="ECO:0000256" key="5">
    <source>
        <dbReference type="ARBA" id="ARBA00022989"/>
    </source>
</evidence>
<feature type="transmembrane region" description="Helical" evidence="7">
    <location>
        <begin position="115"/>
        <end position="138"/>
    </location>
</feature>
<feature type="transmembrane region" description="Helical" evidence="7">
    <location>
        <begin position="38"/>
        <end position="56"/>
    </location>
</feature>
<dbReference type="PATRIC" id="fig|1449336.4.peg.2447"/>
<sequence length="228" mass="25114">MLTKGLMKMDWILLLRLILASFLGGIIGVDREFRAEEAGIRTHFLVCLGSALLMIVSQHGFGDVVGQPGYSLDVSRVAAQVVSGIGFIGAGMIIIQKQSVVGLTSAAGIWATSGIGLAVGGGMYWISVSATILTLVGFELSNLMFRKIEHHTTSFQISTTKADSLPKITELMQSKQKIYQTFESKREIFEETKVYHVSFTIRTKNYEEEMELVQALQELPHVTVEKIN</sequence>
<dbReference type="EMBL" id="JQBS01000035">
    <property type="protein sequence ID" value="KRN54819.1"/>
    <property type="molecule type" value="Genomic_DNA"/>
</dbReference>
<evidence type="ECO:0000256" key="4">
    <source>
        <dbReference type="ARBA" id="ARBA00022692"/>
    </source>
</evidence>
<evidence type="ECO:0000256" key="6">
    <source>
        <dbReference type="ARBA" id="ARBA00023136"/>
    </source>
</evidence>
<dbReference type="GO" id="GO:0005886">
    <property type="term" value="C:plasma membrane"/>
    <property type="evidence" value="ECO:0007669"/>
    <property type="project" value="UniProtKB-SubCell"/>
</dbReference>
<dbReference type="PRINTS" id="PR01837">
    <property type="entry name" value="MGTCSAPBPROT"/>
</dbReference>
<dbReference type="InterPro" id="IPR003416">
    <property type="entry name" value="MgtC/SapB/SrpB/YhiD_fam"/>
</dbReference>
<keyword evidence="3" id="KW-1003">Cell membrane</keyword>
<organism evidence="9 10">
    <name type="scientific">Carnobacterium divergens DSM 20623</name>
    <dbReference type="NCBI Taxonomy" id="1449336"/>
    <lineage>
        <taxon>Bacteria</taxon>
        <taxon>Bacillati</taxon>
        <taxon>Bacillota</taxon>
        <taxon>Bacilli</taxon>
        <taxon>Lactobacillales</taxon>
        <taxon>Carnobacteriaceae</taxon>
        <taxon>Carnobacterium</taxon>
    </lineage>
</organism>
<dbReference type="eggNOG" id="COG1285">
    <property type="taxonomic scope" value="Bacteria"/>
</dbReference>
<dbReference type="PANTHER" id="PTHR33778">
    <property type="entry name" value="PROTEIN MGTC"/>
    <property type="match status" value="1"/>
</dbReference>
<feature type="domain" description="MgtC/SapB/SrpB/YhiD N-terminal" evidence="8">
    <location>
        <begin position="17"/>
        <end position="140"/>
    </location>
</feature>
<dbReference type="Proteomes" id="UP000051658">
    <property type="component" value="Unassembled WGS sequence"/>
</dbReference>
<evidence type="ECO:0000313" key="9">
    <source>
        <dbReference type="EMBL" id="KRN54819.1"/>
    </source>
</evidence>
<comment type="caution">
    <text evidence="9">The sequence shown here is derived from an EMBL/GenBank/DDBJ whole genome shotgun (WGS) entry which is preliminary data.</text>
</comment>
<evidence type="ECO:0000259" key="8">
    <source>
        <dbReference type="Pfam" id="PF02308"/>
    </source>
</evidence>
<protein>
    <recommendedName>
        <fullName evidence="8">MgtC/SapB/SrpB/YhiD N-terminal domain-containing protein</fullName>
    </recommendedName>
</protein>
<name>A0A0R2HPL8_CARDV</name>
<evidence type="ECO:0000256" key="1">
    <source>
        <dbReference type="ARBA" id="ARBA00004651"/>
    </source>
</evidence>
<reference evidence="9 10" key="1">
    <citation type="journal article" date="2015" name="Genome Announc.">
        <title>Expanding the biotechnology potential of lactobacilli through comparative genomics of 213 strains and associated genera.</title>
        <authorList>
            <person name="Sun Z."/>
            <person name="Harris H.M."/>
            <person name="McCann A."/>
            <person name="Guo C."/>
            <person name="Argimon S."/>
            <person name="Zhang W."/>
            <person name="Yang X."/>
            <person name="Jeffery I.B."/>
            <person name="Cooney J.C."/>
            <person name="Kagawa T.F."/>
            <person name="Liu W."/>
            <person name="Song Y."/>
            <person name="Salvetti E."/>
            <person name="Wrobel A."/>
            <person name="Rasinkangas P."/>
            <person name="Parkhill J."/>
            <person name="Rea M.C."/>
            <person name="O'Sullivan O."/>
            <person name="Ritari J."/>
            <person name="Douillard F.P."/>
            <person name="Paul Ross R."/>
            <person name="Yang R."/>
            <person name="Briner A.E."/>
            <person name="Felis G.E."/>
            <person name="de Vos W.M."/>
            <person name="Barrangou R."/>
            <person name="Klaenhammer T.R."/>
            <person name="Caufield P.W."/>
            <person name="Cui Y."/>
            <person name="Zhang H."/>
            <person name="O'Toole P.W."/>
        </authorList>
    </citation>
    <scope>NUCLEOTIDE SEQUENCE [LARGE SCALE GENOMIC DNA]</scope>
    <source>
        <strain evidence="9 10">DSM 20623</strain>
    </source>
</reference>
<evidence type="ECO:0000313" key="10">
    <source>
        <dbReference type="Proteomes" id="UP000051658"/>
    </source>
</evidence>
<dbReference type="PANTHER" id="PTHR33778:SF1">
    <property type="entry name" value="MAGNESIUM TRANSPORTER YHID-RELATED"/>
    <property type="match status" value="1"/>
</dbReference>
<evidence type="ECO:0000256" key="3">
    <source>
        <dbReference type="ARBA" id="ARBA00022475"/>
    </source>
</evidence>
<dbReference type="InterPro" id="IPR049177">
    <property type="entry name" value="MgtC_SapB_SrpB_YhiD_N"/>
</dbReference>
<dbReference type="AlphaFoldDB" id="A0A0R2HPL8"/>
<keyword evidence="6 7" id="KW-0472">Membrane</keyword>
<keyword evidence="5 7" id="KW-1133">Transmembrane helix</keyword>
<comment type="similarity">
    <text evidence="2">Belongs to the MgtC/SapB family.</text>
</comment>
<dbReference type="Pfam" id="PF02308">
    <property type="entry name" value="MgtC"/>
    <property type="match status" value="1"/>
</dbReference>
<keyword evidence="4 7" id="KW-0812">Transmembrane</keyword>
<evidence type="ECO:0000256" key="7">
    <source>
        <dbReference type="SAM" id="Phobius"/>
    </source>
</evidence>
<comment type="subcellular location">
    <subcellularLocation>
        <location evidence="1">Cell membrane</location>
        <topology evidence="1">Multi-pass membrane protein</topology>
    </subcellularLocation>
</comment>
<evidence type="ECO:0000256" key="2">
    <source>
        <dbReference type="ARBA" id="ARBA00009298"/>
    </source>
</evidence>
<keyword evidence="10" id="KW-1185">Reference proteome</keyword>
<feature type="transmembrane region" description="Helical" evidence="7">
    <location>
        <begin position="77"/>
        <end position="95"/>
    </location>
</feature>